<dbReference type="CDD" id="cd06782">
    <property type="entry name" value="cpPDZ_CPP-like"/>
    <property type="match status" value="1"/>
</dbReference>
<dbReference type="InterPro" id="IPR029045">
    <property type="entry name" value="ClpP/crotonase-like_dom_sf"/>
</dbReference>
<sequence>MKRFIPSLCGFRPVLAVLLVVVLAGSLSATSTNITYFKSLDLIRKVMEIIKSDYVDENTDDQKLIYGAIEGMLKVLDDPYTRFMEPKAFKEMQVETQGEFGGLGIVITIKGRMLTVISPIEDTPAWRAGIKAGDMILKIDGKDVIDIALHDAVKLLRGPEGSKVTISVLREGEKEPKDYTLIREIIKIPSVKYWVIKPNIGYIRLTQFIQTSAEDLEKALLALEKAKVSSIILDLRNNPGGLLTAAVEVGRKFIPKGDIVSIKGRDGEKNTYSSFFQSHPLIPLIVLINEGSASASEIVAGAIKDNKRGLLLGKKTFGKGSVQTVISLNDGSALALTTALYYTPSGINIHKRGIEPDIEVDLPKLSDEERKEIQKQIEEEEKLAKAAEASRTAALAAPADATASGPATATETTPVATSTYQPSGLIEPPDSFTKGSLQEYVINKYDTQMQRAVDILRSADLFLPLLKREN</sequence>
<dbReference type="PANTHER" id="PTHR32060">
    <property type="entry name" value="TAIL-SPECIFIC PROTEASE"/>
    <property type="match status" value="1"/>
</dbReference>
<dbReference type="InterPro" id="IPR005151">
    <property type="entry name" value="Tail-specific_protease"/>
</dbReference>
<keyword evidence="3 5" id="KW-0378">Hydrolase</keyword>
<evidence type="ECO:0000256" key="6">
    <source>
        <dbReference type="SAM" id="MobiDB-lite"/>
    </source>
</evidence>
<dbReference type="Gene3D" id="3.90.226.10">
    <property type="entry name" value="2-enoyl-CoA Hydratase, Chain A, domain 1"/>
    <property type="match status" value="1"/>
</dbReference>
<dbReference type="InterPro" id="IPR001478">
    <property type="entry name" value="PDZ"/>
</dbReference>
<dbReference type="Pfam" id="PF03572">
    <property type="entry name" value="Peptidase_S41"/>
    <property type="match status" value="1"/>
</dbReference>
<dbReference type="GO" id="GO:0007165">
    <property type="term" value="P:signal transduction"/>
    <property type="evidence" value="ECO:0007669"/>
    <property type="project" value="TreeGrafter"/>
</dbReference>
<evidence type="ECO:0000256" key="4">
    <source>
        <dbReference type="ARBA" id="ARBA00022825"/>
    </source>
</evidence>
<evidence type="ECO:0000256" key="1">
    <source>
        <dbReference type="ARBA" id="ARBA00009179"/>
    </source>
</evidence>
<evidence type="ECO:0000259" key="7">
    <source>
        <dbReference type="PROSITE" id="PS50106"/>
    </source>
</evidence>
<dbReference type="GO" id="GO:0030288">
    <property type="term" value="C:outer membrane-bounded periplasmic space"/>
    <property type="evidence" value="ECO:0007669"/>
    <property type="project" value="TreeGrafter"/>
</dbReference>
<dbReference type="EMBL" id="QOQW01000003">
    <property type="protein sequence ID" value="RCK81104.1"/>
    <property type="molecule type" value="Genomic_DNA"/>
</dbReference>
<evidence type="ECO:0000256" key="3">
    <source>
        <dbReference type="ARBA" id="ARBA00022801"/>
    </source>
</evidence>
<accession>A0A367ZSI0</accession>
<dbReference type="Pfam" id="PF22694">
    <property type="entry name" value="CtpB_N-like"/>
    <property type="match status" value="1"/>
</dbReference>
<dbReference type="InterPro" id="IPR004447">
    <property type="entry name" value="Peptidase_S41A"/>
</dbReference>
<evidence type="ECO:0000256" key="5">
    <source>
        <dbReference type="RuleBase" id="RU004404"/>
    </source>
</evidence>
<feature type="domain" description="PDZ" evidence="7">
    <location>
        <begin position="89"/>
        <end position="157"/>
    </location>
</feature>
<dbReference type="Pfam" id="PF17820">
    <property type="entry name" value="PDZ_6"/>
    <property type="match status" value="1"/>
</dbReference>
<gene>
    <name evidence="8" type="ORF">OZSIB_2481</name>
</gene>
<dbReference type="GO" id="GO:0004175">
    <property type="term" value="F:endopeptidase activity"/>
    <property type="evidence" value="ECO:0007669"/>
    <property type="project" value="TreeGrafter"/>
</dbReference>
<dbReference type="Gene3D" id="3.30.750.44">
    <property type="match status" value="1"/>
</dbReference>
<dbReference type="SMART" id="SM00228">
    <property type="entry name" value="PDZ"/>
    <property type="match status" value="1"/>
</dbReference>
<organism evidence="8 9">
    <name type="scientific">Candidatus Ozemobacter sibiricus</name>
    <dbReference type="NCBI Taxonomy" id="2268124"/>
    <lineage>
        <taxon>Bacteria</taxon>
        <taxon>Candidatus Ozemobacteria</taxon>
        <taxon>Candidatus Ozemobacterales</taxon>
        <taxon>Candidatus Ozemobacteraceae</taxon>
        <taxon>Candidatus Ozemobacter</taxon>
    </lineage>
</organism>
<reference evidence="8 9" key="1">
    <citation type="submission" date="2018-05" db="EMBL/GenBank/DDBJ databases">
        <title>A metagenomic window into the 2 km-deep terrestrial subsurface aquifer revealed taxonomically and functionally diverse microbial community comprising novel uncultured bacterial lineages.</title>
        <authorList>
            <person name="Kadnikov V.V."/>
            <person name="Mardanov A.V."/>
            <person name="Beletsky A.V."/>
            <person name="Banks D."/>
            <person name="Pimenov N.V."/>
            <person name="Frank Y.A."/>
            <person name="Karnachuk O.V."/>
            <person name="Ravin N.V."/>
        </authorList>
    </citation>
    <scope>NUCLEOTIDE SEQUENCE [LARGE SCALE GENOMIC DNA]</scope>
    <source>
        <strain evidence="8">BY5</strain>
    </source>
</reference>
<protein>
    <submittedName>
        <fullName evidence="8">Carboxyl-terminal protease</fullName>
    </submittedName>
</protein>
<dbReference type="SUPFAM" id="SSF52096">
    <property type="entry name" value="ClpP/crotonase"/>
    <property type="match status" value="1"/>
</dbReference>
<dbReference type="SMART" id="SM00245">
    <property type="entry name" value="TSPc"/>
    <property type="match status" value="1"/>
</dbReference>
<dbReference type="PROSITE" id="PS50106">
    <property type="entry name" value="PDZ"/>
    <property type="match status" value="1"/>
</dbReference>
<dbReference type="SUPFAM" id="SSF50156">
    <property type="entry name" value="PDZ domain-like"/>
    <property type="match status" value="1"/>
</dbReference>
<evidence type="ECO:0000256" key="2">
    <source>
        <dbReference type="ARBA" id="ARBA00022670"/>
    </source>
</evidence>
<dbReference type="PANTHER" id="PTHR32060:SF30">
    <property type="entry name" value="CARBOXY-TERMINAL PROCESSING PROTEASE CTPA"/>
    <property type="match status" value="1"/>
</dbReference>
<dbReference type="InterPro" id="IPR036034">
    <property type="entry name" value="PDZ_sf"/>
</dbReference>
<dbReference type="FunFam" id="2.30.42.10:FF:000063">
    <property type="entry name" value="Peptidase, S41 family"/>
    <property type="match status" value="1"/>
</dbReference>
<dbReference type="CDD" id="cd07560">
    <property type="entry name" value="Peptidase_S41_CPP"/>
    <property type="match status" value="1"/>
</dbReference>
<evidence type="ECO:0000313" key="8">
    <source>
        <dbReference type="EMBL" id="RCK81104.1"/>
    </source>
</evidence>
<evidence type="ECO:0000313" key="9">
    <source>
        <dbReference type="Proteomes" id="UP000252355"/>
    </source>
</evidence>
<proteinExistence type="inferred from homology"/>
<dbReference type="GO" id="GO:0006508">
    <property type="term" value="P:proteolysis"/>
    <property type="evidence" value="ECO:0007669"/>
    <property type="project" value="UniProtKB-KW"/>
</dbReference>
<dbReference type="GO" id="GO:0008236">
    <property type="term" value="F:serine-type peptidase activity"/>
    <property type="evidence" value="ECO:0007669"/>
    <property type="project" value="UniProtKB-KW"/>
</dbReference>
<name>A0A367ZSI0_9BACT</name>
<dbReference type="InterPro" id="IPR055210">
    <property type="entry name" value="CtpA/B_N"/>
</dbReference>
<keyword evidence="4 5" id="KW-0720">Serine protease</keyword>
<comment type="caution">
    <text evidence="8">The sequence shown here is derived from an EMBL/GenBank/DDBJ whole genome shotgun (WGS) entry which is preliminary data.</text>
</comment>
<dbReference type="Proteomes" id="UP000252355">
    <property type="component" value="Unassembled WGS sequence"/>
</dbReference>
<comment type="similarity">
    <text evidence="1 5">Belongs to the peptidase S41A family.</text>
</comment>
<keyword evidence="2 5" id="KW-0645">Protease</keyword>
<feature type="region of interest" description="Disordered" evidence="6">
    <location>
        <begin position="397"/>
        <end position="429"/>
    </location>
</feature>
<dbReference type="AlphaFoldDB" id="A0A367ZSI0"/>
<dbReference type="InterPro" id="IPR041489">
    <property type="entry name" value="PDZ_6"/>
</dbReference>
<dbReference type="NCBIfam" id="TIGR00225">
    <property type="entry name" value="prc"/>
    <property type="match status" value="1"/>
</dbReference>
<feature type="compositionally biased region" description="Low complexity" evidence="6">
    <location>
        <begin position="397"/>
        <end position="419"/>
    </location>
</feature>
<dbReference type="Gene3D" id="2.30.42.10">
    <property type="match status" value="1"/>
</dbReference>